<sequence length="76" mass="8945">MVFLLLQIVPWRVVMGVVVMKVVVLLLLLVLVVARRFRLTHYCFWHTALHLYCRRRRRSRGRVVAFSQAIAVGELI</sequence>
<dbReference type="AlphaFoldDB" id="A0A2M3ZNY6"/>
<name>A0A2M3ZNY6_9DIPT</name>
<feature type="transmembrane region" description="Helical" evidence="1">
    <location>
        <begin position="12"/>
        <end position="34"/>
    </location>
</feature>
<protein>
    <submittedName>
        <fullName evidence="2">Putative secreted peptide</fullName>
    </submittedName>
</protein>
<keyword evidence="1" id="KW-0812">Transmembrane</keyword>
<organism evidence="2">
    <name type="scientific">Anopheles braziliensis</name>
    <dbReference type="NCBI Taxonomy" id="58242"/>
    <lineage>
        <taxon>Eukaryota</taxon>
        <taxon>Metazoa</taxon>
        <taxon>Ecdysozoa</taxon>
        <taxon>Arthropoda</taxon>
        <taxon>Hexapoda</taxon>
        <taxon>Insecta</taxon>
        <taxon>Pterygota</taxon>
        <taxon>Neoptera</taxon>
        <taxon>Endopterygota</taxon>
        <taxon>Diptera</taxon>
        <taxon>Nematocera</taxon>
        <taxon>Culicoidea</taxon>
        <taxon>Culicidae</taxon>
        <taxon>Anophelinae</taxon>
        <taxon>Anopheles</taxon>
    </lineage>
</organism>
<keyword evidence="1" id="KW-0472">Membrane</keyword>
<dbReference type="EMBL" id="GGFM01009523">
    <property type="protein sequence ID" value="MBW30274.1"/>
    <property type="molecule type" value="Transcribed_RNA"/>
</dbReference>
<evidence type="ECO:0000313" key="2">
    <source>
        <dbReference type="EMBL" id="MBW30274.1"/>
    </source>
</evidence>
<accession>A0A2M3ZNY6</accession>
<evidence type="ECO:0000256" key="1">
    <source>
        <dbReference type="SAM" id="Phobius"/>
    </source>
</evidence>
<proteinExistence type="predicted"/>
<keyword evidence="1" id="KW-1133">Transmembrane helix</keyword>
<reference evidence="2" key="1">
    <citation type="submission" date="2018-01" db="EMBL/GenBank/DDBJ databases">
        <title>An insight into the sialome of Amazonian anophelines.</title>
        <authorList>
            <person name="Ribeiro J.M."/>
            <person name="Scarpassa V."/>
            <person name="Calvo E."/>
        </authorList>
    </citation>
    <scope>NUCLEOTIDE SEQUENCE</scope>
    <source>
        <tissue evidence="2">Salivary glands</tissue>
    </source>
</reference>